<protein>
    <recommendedName>
        <fullName evidence="2">histidine kinase</fullName>
        <ecNumber evidence="2">2.7.13.3</ecNumber>
    </recommendedName>
</protein>
<keyword evidence="3" id="KW-0808">Transferase</keyword>
<dbReference type="InterPro" id="IPR019734">
    <property type="entry name" value="TPR_rpt"/>
</dbReference>
<dbReference type="PANTHER" id="PTHR24421">
    <property type="entry name" value="NITRATE/NITRITE SENSOR PROTEIN NARX-RELATED"/>
    <property type="match status" value="1"/>
</dbReference>
<keyword evidence="10" id="KW-1185">Reference proteome</keyword>
<dbReference type="EC" id="2.7.13.3" evidence="2"/>
<accession>A0ABS5S5U7</accession>
<comment type="catalytic activity">
    <reaction evidence="1">
        <text>ATP + protein L-histidine = ADP + protein N-phospho-L-histidine.</text>
        <dbReference type="EC" id="2.7.13.3"/>
    </reaction>
</comment>
<comment type="caution">
    <text evidence="9">The sequence shown here is derived from an EMBL/GenBank/DDBJ whole genome shotgun (WGS) entry which is preliminary data.</text>
</comment>
<dbReference type="InterPro" id="IPR005467">
    <property type="entry name" value="His_kinase_dom"/>
</dbReference>
<dbReference type="Pfam" id="PF02518">
    <property type="entry name" value="HATPase_c"/>
    <property type="match status" value="1"/>
</dbReference>
<evidence type="ECO:0000256" key="1">
    <source>
        <dbReference type="ARBA" id="ARBA00000085"/>
    </source>
</evidence>
<keyword evidence="5" id="KW-0902">Two-component regulatory system</keyword>
<dbReference type="Proteomes" id="UP001297092">
    <property type="component" value="Unassembled WGS sequence"/>
</dbReference>
<dbReference type="SUPFAM" id="SSF55874">
    <property type="entry name" value="ATPase domain of HSP90 chaperone/DNA topoisomerase II/histidine kinase"/>
    <property type="match status" value="1"/>
</dbReference>
<name>A0ABS5S5U7_9FLAO</name>
<dbReference type="EMBL" id="JAHCTB010000002">
    <property type="protein sequence ID" value="MBT0607799.1"/>
    <property type="molecule type" value="Genomic_DNA"/>
</dbReference>
<evidence type="ECO:0000256" key="3">
    <source>
        <dbReference type="ARBA" id="ARBA00022679"/>
    </source>
</evidence>
<reference evidence="9 10" key="1">
    <citation type="submission" date="2021-05" db="EMBL/GenBank/DDBJ databases">
        <title>Aequorivita echinoideorum JCM 30378 genome.</title>
        <authorList>
            <person name="Zhang H."/>
            <person name="Li C."/>
        </authorList>
    </citation>
    <scope>NUCLEOTIDE SEQUENCE [LARGE SCALE GENOMIC DNA]</scope>
    <source>
        <strain evidence="9 10">JCM30378</strain>
    </source>
</reference>
<dbReference type="PROSITE" id="PS50109">
    <property type="entry name" value="HIS_KIN"/>
    <property type="match status" value="1"/>
</dbReference>
<dbReference type="InterPro" id="IPR050482">
    <property type="entry name" value="Sensor_HK_TwoCompSys"/>
</dbReference>
<evidence type="ECO:0000313" key="9">
    <source>
        <dbReference type="EMBL" id="MBT0607799.1"/>
    </source>
</evidence>
<dbReference type="InterPro" id="IPR011990">
    <property type="entry name" value="TPR-like_helical_dom_sf"/>
</dbReference>
<evidence type="ECO:0000313" key="10">
    <source>
        <dbReference type="Proteomes" id="UP001297092"/>
    </source>
</evidence>
<dbReference type="SMART" id="SM00028">
    <property type="entry name" value="TPR"/>
    <property type="match status" value="4"/>
</dbReference>
<evidence type="ECO:0000256" key="4">
    <source>
        <dbReference type="ARBA" id="ARBA00022777"/>
    </source>
</evidence>
<evidence type="ECO:0000256" key="5">
    <source>
        <dbReference type="ARBA" id="ARBA00023012"/>
    </source>
</evidence>
<dbReference type="SUPFAM" id="SSF48452">
    <property type="entry name" value="TPR-like"/>
    <property type="match status" value="2"/>
</dbReference>
<dbReference type="InterPro" id="IPR003594">
    <property type="entry name" value="HATPase_dom"/>
</dbReference>
<dbReference type="RefSeq" id="WP_214112647.1">
    <property type="nucleotide sequence ID" value="NZ_JAHCTB010000002.1"/>
</dbReference>
<organism evidence="9 10">
    <name type="scientific">Aequorivita echinoideorum</name>
    <dbReference type="NCBI Taxonomy" id="1549647"/>
    <lineage>
        <taxon>Bacteria</taxon>
        <taxon>Pseudomonadati</taxon>
        <taxon>Bacteroidota</taxon>
        <taxon>Flavobacteriia</taxon>
        <taxon>Flavobacteriales</taxon>
        <taxon>Flavobacteriaceae</taxon>
        <taxon>Aequorivita</taxon>
    </lineage>
</organism>
<keyword evidence="6" id="KW-0802">TPR repeat</keyword>
<feature type="domain" description="Histidine kinase" evidence="8">
    <location>
        <begin position="486"/>
        <end position="668"/>
    </location>
</feature>
<keyword evidence="4" id="KW-0418">Kinase</keyword>
<sequence length="668" mass="76825">MKNLSALLFVIMLAPFVGVCQDISYFRNIVDTTENPTIKLAALDSLLFKTFRQDNDAFIKYSQEYINLAQEIDSVEPAAKKAMNLQNILTNYGNDPLNAITIINGVLARKYKIRDSFLLGGLYSKRGNAYAKIDLKKAIEDYTTALKNFSSTDLLHIADAYLYRGQAYSSLGKFVLAGEDFKKAYGIYEDNKEYRYMVFAQQGIINMFSMNGFYEKAKLERDILIEKMKSLGLNSYLANEYYNQALDYKKMGERDLEYKSLLKAEKVFDRNSPDKSTYIGIHSRLIEYYCEHEQLEEAKAHVALIDKEEYQIFNDNSTELNYLSGKAKYLLTTGKYDEALKLAKQKLEVAKTFGIEDEIMNSYFLLSEIFYEMGDFKKSLDNNRAAGAIKDSIYNRSTATSLAYYQTLYETEKKEKELVEKTTNISLLEKDNESFKKAILLAGLAILLGFGIIILYRNQRHLKGNKTLQEKFSQELIVSQESERRRISKDLHDGIGQQLLLIKNKLIDSNDIETKKMVDLTIEEVRTISRDLHPFHLQELGITKAIEYTINLIDENTNLFISAEIDNIDNIFSKEEEMNIYRIVQESLSNILKHAKAEAGKVSIKKFRNNILISIRDNGAGFDFNEKFQDVKSLGLKTLLERTRFLRGQMKVTSKKETGTLLEFQFPL</sequence>
<keyword evidence="7" id="KW-1133">Transmembrane helix</keyword>
<evidence type="ECO:0000256" key="7">
    <source>
        <dbReference type="SAM" id="Phobius"/>
    </source>
</evidence>
<dbReference type="InterPro" id="IPR036890">
    <property type="entry name" value="HATPase_C_sf"/>
</dbReference>
<evidence type="ECO:0000256" key="2">
    <source>
        <dbReference type="ARBA" id="ARBA00012438"/>
    </source>
</evidence>
<dbReference type="CDD" id="cd16917">
    <property type="entry name" value="HATPase_UhpB-NarQ-NarX-like"/>
    <property type="match status" value="1"/>
</dbReference>
<feature type="transmembrane region" description="Helical" evidence="7">
    <location>
        <begin position="438"/>
        <end position="456"/>
    </location>
</feature>
<evidence type="ECO:0000259" key="8">
    <source>
        <dbReference type="PROSITE" id="PS50109"/>
    </source>
</evidence>
<feature type="repeat" description="TPR" evidence="6">
    <location>
        <begin position="158"/>
        <end position="191"/>
    </location>
</feature>
<keyword evidence="7" id="KW-0472">Membrane</keyword>
<evidence type="ECO:0000256" key="6">
    <source>
        <dbReference type="PROSITE-ProRule" id="PRU00339"/>
    </source>
</evidence>
<keyword evidence="7" id="KW-0812">Transmembrane</keyword>
<proteinExistence type="predicted"/>
<dbReference type="PROSITE" id="PS50005">
    <property type="entry name" value="TPR"/>
    <property type="match status" value="1"/>
</dbReference>
<gene>
    <name evidence="9" type="ORF">KIV10_06360</name>
</gene>
<dbReference type="Gene3D" id="1.20.5.1930">
    <property type="match status" value="1"/>
</dbReference>
<dbReference type="Gene3D" id="1.25.40.10">
    <property type="entry name" value="Tetratricopeptide repeat domain"/>
    <property type="match status" value="2"/>
</dbReference>
<dbReference type="Gene3D" id="3.30.565.10">
    <property type="entry name" value="Histidine kinase-like ATPase, C-terminal domain"/>
    <property type="match status" value="1"/>
</dbReference>
<dbReference type="PANTHER" id="PTHR24421:SF10">
    <property type="entry name" value="NITRATE_NITRITE SENSOR PROTEIN NARQ"/>
    <property type="match status" value="1"/>
</dbReference>